<sequence length="140" mass="15497">MLPGVTLKKVSEDGTIKEIEPKQSNVRKRRRRRRQQATAWAEGAKKKEAEAAKRRRKLAAAVANRSSWGPLLNEASSLTPRVEAGVPRVLHKGKGKQQAKTGREPSNGEAEGAMRAVSQQENPLPDAGWQKEFSYLQTLS</sequence>
<reference evidence="1" key="1">
    <citation type="submission" date="2022-09" db="EMBL/GenBank/DDBJ databases">
        <title>A Global Phylogenomic Analysis of the Shiitake Genus Lentinula.</title>
        <authorList>
            <consortium name="DOE Joint Genome Institute"/>
            <person name="Sierra-Patev S."/>
            <person name="Min B."/>
            <person name="Naranjo-Ortiz M."/>
            <person name="Looney B."/>
            <person name="Konkel Z."/>
            <person name="Slot J.C."/>
            <person name="Sakamoto Y."/>
            <person name="Steenwyk J.L."/>
            <person name="Rokas A."/>
            <person name="Carro J."/>
            <person name="Camarero S."/>
            <person name="Ferreira P."/>
            <person name="Molpeceres G."/>
            <person name="Ruiz-Duenas F.J."/>
            <person name="Serrano A."/>
            <person name="Henrissat B."/>
            <person name="Drula E."/>
            <person name="Hughes K.W."/>
            <person name="Mata J.L."/>
            <person name="Ishikawa N.K."/>
            <person name="Vargas-Isla R."/>
            <person name="Ushijima S."/>
            <person name="Smith C.A."/>
            <person name="Ahrendt S."/>
            <person name="Andreopoulos W."/>
            <person name="He G."/>
            <person name="Labutti K."/>
            <person name="Lipzen A."/>
            <person name="Ng V."/>
            <person name="Riley R."/>
            <person name="Sandor L."/>
            <person name="Barry K."/>
            <person name="Martinez A.T."/>
            <person name="Xiao Y."/>
            <person name="Gibbons J.G."/>
            <person name="Terashima K."/>
            <person name="Grigoriev I.V."/>
            <person name="Hibbett D.S."/>
        </authorList>
    </citation>
    <scope>NUCLEOTIDE SEQUENCE</scope>
    <source>
        <strain evidence="1">TMI1499</strain>
    </source>
</reference>
<protein>
    <submittedName>
        <fullName evidence="1">Uncharacterized protein</fullName>
    </submittedName>
</protein>
<evidence type="ECO:0000313" key="2">
    <source>
        <dbReference type="Proteomes" id="UP001163835"/>
    </source>
</evidence>
<organism evidence="1 2">
    <name type="scientific">Lentinula aff. lateritia</name>
    <dbReference type="NCBI Taxonomy" id="2804960"/>
    <lineage>
        <taxon>Eukaryota</taxon>
        <taxon>Fungi</taxon>
        <taxon>Dikarya</taxon>
        <taxon>Basidiomycota</taxon>
        <taxon>Agaricomycotina</taxon>
        <taxon>Agaricomycetes</taxon>
        <taxon>Agaricomycetidae</taxon>
        <taxon>Agaricales</taxon>
        <taxon>Marasmiineae</taxon>
        <taxon>Omphalotaceae</taxon>
        <taxon>Lentinula</taxon>
    </lineage>
</organism>
<dbReference type="Proteomes" id="UP001163835">
    <property type="component" value="Unassembled WGS sequence"/>
</dbReference>
<proteinExistence type="predicted"/>
<keyword evidence="2" id="KW-1185">Reference proteome</keyword>
<gene>
    <name evidence="1" type="ORF">F5876DRAFT_70358</name>
</gene>
<comment type="caution">
    <text evidence="1">The sequence shown here is derived from an EMBL/GenBank/DDBJ whole genome shotgun (WGS) entry which is preliminary data.</text>
</comment>
<dbReference type="EMBL" id="MU795817">
    <property type="protein sequence ID" value="KAJ3804771.1"/>
    <property type="molecule type" value="Genomic_DNA"/>
</dbReference>
<name>A0ACC1TK38_9AGAR</name>
<accession>A0ACC1TK38</accession>
<evidence type="ECO:0000313" key="1">
    <source>
        <dbReference type="EMBL" id="KAJ3804771.1"/>
    </source>
</evidence>